<reference evidence="9" key="2">
    <citation type="submission" date="2022-06" db="EMBL/GenBank/DDBJ databases">
        <title>Thermospira aquatica gen. nov., sp. nov.</title>
        <authorList>
            <person name="Ben Ali Gam Z."/>
            <person name="Labat M."/>
        </authorList>
    </citation>
    <scope>NUCLEOTIDE SEQUENCE</scope>
    <source>
        <strain evidence="9">F1F22</strain>
    </source>
</reference>
<dbReference type="AlphaFoldDB" id="A0AAX3BFI9"/>
<dbReference type="GO" id="GO:0005524">
    <property type="term" value="F:ATP binding"/>
    <property type="evidence" value="ECO:0007669"/>
    <property type="project" value="UniProtKB-KW"/>
</dbReference>
<dbReference type="GO" id="GO:0005840">
    <property type="term" value="C:ribosome"/>
    <property type="evidence" value="ECO:0007669"/>
    <property type="project" value="TreeGrafter"/>
</dbReference>
<keyword evidence="2" id="KW-0963">Cytoplasm</keyword>
<dbReference type="Pfam" id="PF03880">
    <property type="entry name" value="DbpA"/>
    <property type="match status" value="1"/>
</dbReference>
<dbReference type="SMART" id="SM00487">
    <property type="entry name" value="DEXDc"/>
    <property type="match status" value="1"/>
</dbReference>
<dbReference type="SMART" id="SM00490">
    <property type="entry name" value="HELICc"/>
    <property type="match status" value="1"/>
</dbReference>
<gene>
    <name evidence="9" type="ORF">KDW03_04770</name>
</gene>
<organism evidence="9 10">
    <name type="scientific">Thermospira aquatica</name>
    <dbReference type="NCBI Taxonomy" id="2828656"/>
    <lineage>
        <taxon>Bacteria</taxon>
        <taxon>Pseudomonadati</taxon>
        <taxon>Spirochaetota</taxon>
        <taxon>Spirochaetia</taxon>
        <taxon>Brevinematales</taxon>
        <taxon>Thermospiraceae</taxon>
        <taxon>Thermospira</taxon>
    </lineage>
</organism>
<dbReference type="EC" id="3.6.4.13" evidence="1"/>
<dbReference type="Pfam" id="PF25399">
    <property type="entry name" value="DeaD_dimer"/>
    <property type="match status" value="1"/>
</dbReference>
<sequence>MLFHELNISEAVSKAIHDMGFIEPSPIQKEAIPLLLDGHNVFGQAQTGTGKTAAFGIPMVEKIEDKRTTQGLVLVPTRELAIQVSGELQRIAQYKKWMVILPIYGGQSIERQIRSLSRGIHIVVGTPGRVLDHIARGTLHLDKVSFCTLDEADVMLDMGFIDDVREILSRIPPSAQKALFSATLSPQIKALIQDFVDNPRFVTIPHKELTVPNISQFYYEVRESEKPQALTRVIDYYNPNQTVVFVNTKIRVEELKEKLHAAGYEVEALHGDMKQTQREFVMKRFRAQHFDILLATDVAARGLDIENIDLVVNYDLPQDEEYYVHRIGRTARAGREGTAVTFVTLREIKRLKDIERYIKTKIERKRLPSLEDIEKIQTRAVLDEIATVIEEGGLEKYLDILSEGLSEYESPEIAAALLKMLMGETEQKETPSFDSPQTVRLFLTLGRESIDIRNLLAWISDNTGIRSQELGRITMRESFSFVDVPRERLDDFLAGLDRKKYKGKTVRVEIAREKEK</sequence>
<dbReference type="InterPro" id="IPR027417">
    <property type="entry name" value="P-loop_NTPase"/>
</dbReference>
<dbReference type="InterPro" id="IPR011545">
    <property type="entry name" value="DEAD/DEAH_box_helicase_dom"/>
</dbReference>
<protein>
    <recommendedName>
        <fullName evidence="1">RNA helicase</fullName>
        <ecNumber evidence="1">3.6.4.13</ecNumber>
    </recommendedName>
</protein>
<dbReference type="KEGG" id="taqu:KDW03_04770"/>
<accession>A0AAX3BFI9</accession>
<dbReference type="EMBL" id="CP073355">
    <property type="protein sequence ID" value="URA11113.1"/>
    <property type="molecule type" value="Genomic_DNA"/>
</dbReference>
<dbReference type="CDD" id="cd12252">
    <property type="entry name" value="RRM_DbpA"/>
    <property type="match status" value="1"/>
</dbReference>
<dbReference type="CDD" id="cd00268">
    <property type="entry name" value="DEADc"/>
    <property type="match status" value="1"/>
</dbReference>
<keyword evidence="5 9" id="KW-0347">Helicase</keyword>
<dbReference type="GO" id="GO:0003724">
    <property type="term" value="F:RNA helicase activity"/>
    <property type="evidence" value="ECO:0007669"/>
    <property type="project" value="UniProtKB-EC"/>
</dbReference>
<reference evidence="9" key="1">
    <citation type="submission" date="2021-04" db="EMBL/GenBank/DDBJ databases">
        <authorList>
            <person name="Postec A."/>
        </authorList>
    </citation>
    <scope>NUCLEOTIDE SEQUENCE</scope>
    <source>
        <strain evidence="9">F1F22</strain>
    </source>
</reference>
<evidence type="ECO:0000256" key="2">
    <source>
        <dbReference type="ARBA" id="ARBA00022490"/>
    </source>
</evidence>
<dbReference type="Gene3D" id="3.40.50.300">
    <property type="entry name" value="P-loop containing nucleotide triphosphate hydrolases"/>
    <property type="match status" value="2"/>
</dbReference>
<dbReference type="InterPro" id="IPR057325">
    <property type="entry name" value="DeaD_dimer"/>
</dbReference>
<evidence type="ECO:0000256" key="6">
    <source>
        <dbReference type="ARBA" id="ARBA00022840"/>
    </source>
</evidence>
<feature type="domain" description="Helicase ATP-binding" evidence="7">
    <location>
        <begin position="20"/>
        <end position="217"/>
    </location>
</feature>
<evidence type="ECO:0000256" key="3">
    <source>
        <dbReference type="ARBA" id="ARBA00022741"/>
    </source>
</evidence>
<evidence type="ECO:0000259" key="7">
    <source>
        <dbReference type="SMART" id="SM00487"/>
    </source>
</evidence>
<evidence type="ECO:0000313" key="10">
    <source>
        <dbReference type="Proteomes" id="UP001056539"/>
    </source>
</evidence>
<dbReference type="InterPro" id="IPR044742">
    <property type="entry name" value="DEAD/DEAH_RhlB"/>
</dbReference>
<keyword evidence="10" id="KW-1185">Reference proteome</keyword>
<proteinExistence type="predicted"/>
<feature type="domain" description="Helicase C-terminal" evidence="8">
    <location>
        <begin position="253"/>
        <end position="334"/>
    </location>
</feature>
<dbReference type="InterPro" id="IPR001650">
    <property type="entry name" value="Helicase_C-like"/>
</dbReference>
<dbReference type="GO" id="GO:0033592">
    <property type="term" value="F:RNA strand annealing activity"/>
    <property type="evidence" value="ECO:0007669"/>
    <property type="project" value="TreeGrafter"/>
</dbReference>
<dbReference type="SUPFAM" id="SSF52540">
    <property type="entry name" value="P-loop containing nucleoside triphosphate hydrolases"/>
    <property type="match status" value="1"/>
</dbReference>
<dbReference type="Pfam" id="PF00271">
    <property type="entry name" value="Helicase_C"/>
    <property type="match status" value="1"/>
</dbReference>
<evidence type="ECO:0000256" key="1">
    <source>
        <dbReference type="ARBA" id="ARBA00012552"/>
    </source>
</evidence>
<dbReference type="InterPro" id="IPR014001">
    <property type="entry name" value="Helicase_ATP-bd"/>
</dbReference>
<dbReference type="InterPro" id="IPR050547">
    <property type="entry name" value="DEAD_box_RNA_helicases"/>
</dbReference>
<dbReference type="GO" id="GO:0016787">
    <property type="term" value="F:hydrolase activity"/>
    <property type="evidence" value="ECO:0007669"/>
    <property type="project" value="UniProtKB-KW"/>
</dbReference>
<dbReference type="Pfam" id="PF00270">
    <property type="entry name" value="DEAD"/>
    <property type="match status" value="1"/>
</dbReference>
<evidence type="ECO:0000313" key="9">
    <source>
        <dbReference type="EMBL" id="URA11113.1"/>
    </source>
</evidence>
<dbReference type="RefSeq" id="WP_271436248.1">
    <property type="nucleotide sequence ID" value="NZ_CP073355.1"/>
</dbReference>
<dbReference type="InterPro" id="IPR005580">
    <property type="entry name" value="DbpA/CsdA_RNA-bd_dom"/>
</dbReference>
<dbReference type="PANTHER" id="PTHR47963:SF8">
    <property type="entry name" value="ATP-DEPENDENT RNA HELICASE DEAD"/>
    <property type="match status" value="1"/>
</dbReference>
<evidence type="ECO:0000256" key="5">
    <source>
        <dbReference type="ARBA" id="ARBA00022806"/>
    </source>
</evidence>
<dbReference type="GO" id="GO:0005829">
    <property type="term" value="C:cytosol"/>
    <property type="evidence" value="ECO:0007669"/>
    <property type="project" value="TreeGrafter"/>
</dbReference>
<dbReference type="InterPro" id="IPR012677">
    <property type="entry name" value="Nucleotide-bd_a/b_plait_sf"/>
</dbReference>
<evidence type="ECO:0000259" key="8">
    <source>
        <dbReference type="SMART" id="SM00490"/>
    </source>
</evidence>
<dbReference type="PANTHER" id="PTHR47963">
    <property type="entry name" value="DEAD-BOX ATP-DEPENDENT RNA HELICASE 47, MITOCHONDRIAL"/>
    <property type="match status" value="1"/>
</dbReference>
<dbReference type="Proteomes" id="UP001056539">
    <property type="component" value="Chromosome"/>
</dbReference>
<evidence type="ECO:0000256" key="4">
    <source>
        <dbReference type="ARBA" id="ARBA00022801"/>
    </source>
</evidence>
<keyword evidence="3" id="KW-0547">Nucleotide-binding</keyword>
<dbReference type="GO" id="GO:0009409">
    <property type="term" value="P:response to cold"/>
    <property type="evidence" value="ECO:0007669"/>
    <property type="project" value="TreeGrafter"/>
</dbReference>
<keyword evidence="6" id="KW-0067">ATP-binding</keyword>
<name>A0AAX3BFI9_9SPIR</name>
<keyword evidence="4" id="KW-0378">Hydrolase</keyword>
<dbReference type="Gene3D" id="3.30.70.330">
    <property type="match status" value="1"/>
</dbReference>
<dbReference type="CDD" id="cd18787">
    <property type="entry name" value="SF2_C_DEAD"/>
    <property type="match status" value="1"/>
</dbReference>